<name>A0A2G8ICW7_PREIN</name>
<sequence length="61" mass="7190">MQNSRFRNAKAQLPLFNEIIFTKAKLFFGKILKQDKENQSTENINFPILSQFSCSQQSHKR</sequence>
<dbReference type="AlphaFoldDB" id="A0A2G8ICW7"/>
<evidence type="ECO:0000313" key="1">
    <source>
        <dbReference type="EMBL" id="PIK21354.1"/>
    </source>
</evidence>
<comment type="caution">
    <text evidence="1">The sequence shown here is derived from an EMBL/GenBank/DDBJ whole genome shotgun (WGS) entry which is preliminary data.</text>
</comment>
<gene>
    <name evidence="1" type="ORF">CTI18_08590</name>
</gene>
<dbReference type="EMBL" id="PEKN01000001">
    <property type="protein sequence ID" value="PIK21354.1"/>
    <property type="molecule type" value="Genomic_DNA"/>
</dbReference>
<protein>
    <submittedName>
        <fullName evidence="1">Uncharacterized protein</fullName>
    </submittedName>
</protein>
<evidence type="ECO:0000313" key="2">
    <source>
        <dbReference type="Proteomes" id="UP000230046"/>
    </source>
</evidence>
<proteinExistence type="predicted"/>
<dbReference type="Proteomes" id="UP000230046">
    <property type="component" value="Unassembled WGS sequence"/>
</dbReference>
<reference evidence="1 2" key="1">
    <citation type="submission" date="2017-11" db="EMBL/GenBank/DDBJ databases">
        <title>Genome sequencing of Prevotella intermedia KCOM 1653.</title>
        <authorList>
            <person name="Kook J.-K."/>
            <person name="Park S.-N."/>
            <person name="Lim Y.K."/>
        </authorList>
    </citation>
    <scope>NUCLEOTIDE SEQUENCE [LARGE SCALE GENOMIC DNA]</scope>
    <source>
        <strain evidence="1 2">KCOM 1653</strain>
    </source>
</reference>
<organism evidence="1 2">
    <name type="scientific">Prevotella intermedia</name>
    <dbReference type="NCBI Taxonomy" id="28131"/>
    <lineage>
        <taxon>Bacteria</taxon>
        <taxon>Pseudomonadati</taxon>
        <taxon>Bacteroidota</taxon>
        <taxon>Bacteroidia</taxon>
        <taxon>Bacteroidales</taxon>
        <taxon>Prevotellaceae</taxon>
        <taxon>Prevotella</taxon>
    </lineage>
</organism>
<accession>A0A2G8ICW7</accession>